<dbReference type="InterPro" id="IPR001810">
    <property type="entry name" value="F-box_dom"/>
</dbReference>
<dbReference type="AlphaFoldDB" id="A0AAV2G215"/>
<dbReference type="InterPro" id="IPR053781">
    <property type="entry name" value="F-box_AtFBL13-like"/>
</dbReference>
<dbReference type="PANTHER" id="PTHR31900:SF27">
    <property type="entry name" value="FBD DOMAIN-CONTAINING PROTEIN"/>
    <property type="match status" value="1"/>
</dbReference>
<dbReference type="Pfam" id="PF08387">
    <property type="entry name" value="FBD"/>
    <property type="match status" value="1"/>
</dbReference>
<reference evidence="2 3" key="1">
    <citation type="submission" date="2024-04" db="EMBL/GenBank/DDBJ databases">
        <authorList>
            <person name="Fracassetti M."/>
        </authorList>
    </citation>
    <scope>NUCLEOTIDE SEQUENCE [LARGE SCALE GENOMIC DNA]</scope>
</reference>
<evidence type="ECO:0000259" key="1">
    <source>
        <dbReference type="PROSITE" id="PS50181"/>
    </source>
</evidence>
<accession>A0AAV2G215</accession>
<dbReference type="InterPro" id="IPR006566">
    <property type="entry name" value="FBD"/>
</dbReference>
<keyword evidence="3" id="KW-1185">Reference proteome</keyword>
<proteinExistence type="predicted"/>
<organism evidence="2 3">
    <name type="scientific">Linum trigynum</name>
    <dbReference type="NCBI Taxonomy" id="586398"/>
    <lineage>
        <taxon>Eukaryota</taxon>
        <taxon>Viridiplantae</taxon>
        <taxon>Streptophyta</taxon>
        <taxon>Embryophyta</taxon>
        <taxon>Tracheophyta</taxon>
        <taxon>Spermatophyta</taxon>
        <taxon>Magnoliopsida</taxon>
        <taxon>eudicotyledons</taxon>
        <taxon>Gunneridae</taxon>
        <taxon>Pentapetalae</taxon>
        <taxon>rosids</taxon>
        <taxon>fabids</taxon>
        <taxon>Malpighiales</taxon>
        <taxon>Linaceae</taxon>
        <taxon>Linum</taxon>
    </lineage>
</organism>
<dbReference type="PROSITE" id="PS50181">
    <property type="entry name" value="FBOX"/>
    <property type="match status" value="1"/>
</dbReference>
<gene>
    <name evidence="2" type="ORF">LTRI10_LOCUS44091</name>
</gene>
<dbReference type="Pfam" id="PF07723">
    <property type="entry name" value="LRR_2"/>
    <property type="match status" value="1"/>
</dbReference>
<dbReference type="PANTHER" id="PTHR31900">
    <property type="entry name" value="F-BOX/RNI SUPERFAMILY PROTEIN-RELATED"/>
    <property type="match status" value="1"/>
</dbReference>
<protein>
    <recommendedName>
        <fullName evidence="1">F-box domain-containing protein</fullName>
    </recommendedName>
</protein>
<evidence type="ECO:0000313" key="2">
    <source>
        <dbReference type="EMBL" id="CAL1404217.1"/>
    </source>
</evidence>
<dbReference type="InterPro" id="IPR036047">
    <property type="entry name" value="F-box-like_dom_sf"/>
</dbReference>
<dbReference type="Proteomes" id="UP001497516">
    <property type="component" value="Chromosome 7"/>
</dbReference>
<evidence type="ECO:0000313" key="3">
    <source>
        <dbReference type="Proteomes" id="UP001497516"/>
    </source>
</evidence>
<name>A0AAV2G215_9ROSI</name>
<dbReference type="CDD" id="cd22160">
    <property type="entry name" value="F-box_AtFBL13-like"/>
    <property type="match status" value="1"/>
</dbReference>
<feature type="domain" description="F-box" evidence="1">
    <location>
        <begin position="22"/>
        <end position="77"/>
    </location>
</feature>
<dbReference type="InterPro" id="IPR013101">
    <property type="entry name" value="LRR_PRU1-like"/>
</dbReference>
<dbReference type="EMBL" id="OZ034820">
    <property type="protein sequence ID" value="CAL1404217.1"/>
    <property type="molecule type" value="Genomic_DNA"/>
</dbReference>
<dbReference type="Pfam" id="PF00646">
    <property type="entry name" value="F-box"/>
    <property type="match status" value="1"/>
</dbReference>
<dbReference type="InterPro" id="IPR050232">
    <property type="entry name" value="FBL13/AtMIF1-like"/>
</dbReference>
<dbReference type="Gene3D" id="1.20.1280.50">
    <property type="match status" value="1"/>
</dbReference>
<dbReference type="SMART" id="SM00579">
    <property type="entry name" value="FBD"/>
    <property type="match status" value="1"/>
</dbReference>
<sequence length="479" mass="53301">MEMPMARADQREARKLRAGIGDDRLSSLPDEILSHILSLLPTKYAVGTAVLSRRWKDLWTRVSSLDLDLSSEVLRSMAFDFCGFVGRVLKKHRNLNSLRRFRLHFLQRHLDSTVWPNFWLKMELGPGSLLEVEHVVLGTAAQGSVLLPSLKVLQLLGVVFLGSHSLSRFISGCPVLETAHLENINSGEDMVTASLLSLKKLTIISGTKFPIVIEAQSLEHLHLQYICGELQFLGCSKFPCLDSASVDMVGSGISDHALIEFLTQISNAKEMSLSWHSIMPLSILNDLQLPVFSNLTHLTIETVGSSCILHSLLSSASILRSLVIRLVEDEVSVKWESEPACTSCLLSSLEEIKIMNFEGSLHEMGMVAYLLKVGAVLKKASVHVKRTVNVQRRLLASLLKLPKGSSTCRLRVLHLNNEIQYNDIHDEADIDGGYMYDDDNSDNNNDDGDNDDEMCSLSLISFLYGDDDNDEVDLQHNFG</sequence>
<dbReference type="SUPFAM" id="SSF81383">
    <property type="entry name" value="F-box domain"/>
    <property type="match status" value="1"/>
</dbReference>